<dbReference type="RefSeq" id="WP_142888316.1">
    <property type="nucleotide sequence ID" value="NZ_VIKR01000001.1"/>
</dbReference>
<organism evidence="1 2">
    <name type="scientific">Aliikangiella marina</name>
    <dbReference type="NCBI Taxonomy" id="1712262"/>
    <lineage>
        <taxon>Bacteria</taxon>
        <taxon>Pseudomonadati</taxon>
        <taxon>Pseudomonadota</taxon>
        <taxon>Gammaproteobacteria</taxon>
        <taxon>Oceanospirillales</taxon>
        <taxon>Pleioneaceae</taxon>
        <taxon>Aliikangiella</taxon>
    </lineage>
</organism>
<sequence length="192" mass="22149">MITHELSRFSDWQQRAFAASLLSRMWPSYKLFHQHTQFGNADLLFNQLDIIWQQLANSATKFNLEVQLEKLESNTPSESDYDLFVVYPALDFCSGLNCLLQSTVDKDSNCAIEVAQLSENSVQAYLDMRYINEFGERATFEQLSQDPLMQWERDMQLAIVDCLKKNPENKNTCSLLKSLVTDEKLSNLGNPY</sequence>
<accession>A0A545TIF5</accession>
<proteinExistence type="predicted"/>
<dbReference type="Pfam" id="PF04222">
    <property type="entry name" value="DUF416"/>
    <property type="match status" value="1"/>
</dbReference>
<comment type="caution">
    <text evidence="1">The sequence shown here is derived from an EMBL/GenBank/DDBJ whole genome shotgun (WGS) entry which is preliminary data.</text>
</comment>
<dbReference type="Gene3D" id="1.20.1590.10">
    <property type="entry name" value="YP_001051499.1 domain like"/>
    <property type="match status" value="1"/>
</dbReference>
<gene>
    <name evidence="1" type="ORF">FLL45_03115</name>
</gene>
<keyword evidence="2" id="KW-1185">Reference proteome</keyword>
<protein>
    <submittedName>
        <fullName evidence="1">DUF416 family protein</fullName>
    </submittedName>
</protein>
<evidence type="ECO:0000313" key="1">
    <source>
        <dbReference type="EMBL" id="TQV76956.1"/>
    </source>
</evidence>
<dbReference type="AlphaFoldDB" id="A0A545TIF5"/>
<dbReference type="InterPro" id="IPR023381">
    <property type="entry name" value="YP001051499.1-like_dom_sf"/>
</dbReference>
<dbReference type="Proteomes" id="UP000317839">
    <property type="component" value="Unassembled WGS sequence"/>
</dbReference>
<dbReference type="InterPro" id="IPR007338">
    <property type="entry name" value="DUF416"/>
</dbReference>
<evidence type="ECO:0000313" key="2">
    <source>
        <dbReference type="Proteomes" id="UP000317839"/>
    </source>
</evidence>
<name>A0A545TIF5_9GAMM</name>
<dbReference type="OrthoDB" id="9204516at2"/>
<dbReference type="EMBL" id="VIKR01000001">
    <property type="protein sequence ID" value="TQV76956.1"/>
    <property type="molecule type" value="Genomic_DNA"/>
</dbReference>
<reference evidence="1 2" key="1">
    <citation type="submission" date="2019-06" db="EMBL/GenBank/DDBJ databases">
        <title>Draft genome of Aliikangiella marina GYP-15.</title>
        <authorList>
            <person name="Wang G."/>
        </authorList>
    </citation>
    <scope>NUCLEOTIDE SEQUENCE [LARGE SCALE GENOMIC DNA]</scope>
    <source>
        <strain evidence="1 2">GYP-15</strain>
    </source>
</reference>